<protein>
    <submittedName>
        <fullName evidence="1">Uncharacterized protein</fullName>
    </submittedName>
</protein>
<evidence type="ECO:0000313" key="1">
    <source>
        <dbReference type="EMBL" id="ADI74756.1"/>
    </source>
</evidence>
<organism evidence="1 2">
    <name type="scientific">Methanohalobium evestigatum (strain ATCC BAA-1072 / DSM 3721 / NBRC 107634 / OCM 161 / Z-7303)</name>
    <dbReference type="NCBI Taxonomy" id="644295"/>
    <lineage>
        <taxon>Archaea</taxon>
        <taxon>Methanobacteriati</taxon>
        <taxon>Methanobacteriota</taxon>
        <taxon>Stenosarchaea group</taxon>
        <taxon>Methanomicrobia</taxon>
        <taxon>Methanosarcinales</taxon>
        <taxon>Methanosarcinaceae</taxon>
        <taxon>Methanohalobium</taxon>
    </lineage>
</organism>
<dbReference type="AlphaFoldDB" id="D7EA85"/>
<evidence type="ECO:0000313" key="2">
    <source>
        <dbReference type="Proteomes" id="UP000000391"/>
    </source>
</evidence>
<dbReference type="HOGENOM" id="CLU_2379399_0_0_2"/>
<accession>D7EA85</accession>
<dbReference type="Proteomes" id="UP000000391">
    <property type="component" value="Chromosome"/>
</dbReference>
<dbReference type="RefSeq" id="WP_013195321.1">
    <property type="nucleotide sequence ID" value="NC_014253.1"/>
</dbReference>
<proteinExistence type="predicted"/>
<gene>
    <name evidence="1" type="ordered locus">Metev_1926</name>
</gene>
<dbReference type="KEGG" id="mev:Metev_1926"/>
<reference evidence="1 2" key="1">
    <citation type="submission" date="2010-06" db="EMBL/GenBank/DDBJ databases">
        <title>Complete sequence chromosome of Methanohalobium evestigatum Z-7303.</title>
        <authorList>
            <consortium name="US DOE Joint Genome Institute"/>
            <person name="Lucas S."/>
            <person name="Copeland A."/>
            <person name="Lapidus A."/>
            <person name="Cheng J.-F."/>
            <person name="Bruce D."/>
            <person name="Goodwin L."/>
            <person name="Pitluck S."/>
            <person name="Saunders E."/>
            <person name="Detter J.C."/>
            <person name="Han C."/>
            <person name="Tapia R."/>
            <person name="Land M."/>
            <person name="Hauser L."/>
            <person name="Kyrpides N."/>
            <person name="Mikhailova N."/>
            <person name="Sieprawska-Lupa M."/>
            <person name="Whitman W.B."/>
            <person name="Anderson I."/>
            <person name="Woyke T."/>
        </authorList>
    </citation>
    <scope>NUCLEOTIDE SEQUENCE [LARGE SCALE GENOMIC DNA]</scope>
    <source>
        <strain evidence="2">ATCC BAA-1072 / DSM 3721 / NBRC 107634 / OCM 161 / Z-7303</strain>
    </source>
</reference>
<keyword evidence="2" id="KW-1185">Reference proteome</keyword>
<dbReference type="GeneID" id="9347585"/>
<sequence length="94" mass="11196">MNLYKINMEYKSDVNKEEIIGLVKQYGGFNIELDSKESPLEPDILKFETNEYDSIKDIDTKLSQLYENNTIFYYKMNVAEYQKTNDFSFMKGYD</sequence>
<dbReference type="EMBL" id="CP002069">
    <property type="protein sequence ID" value="ADI74756.1"/>
    <property type="molecule type" value="Genomic_DNA"/>
</dbReference>
<name>D7EA85_METEZ</name>